<evidence type="ECO:0000256" key="4">
    <source>
        <dbReference type="HAMAP-Rule" id="MF_00518"/>
    </source>
</evidence>
<dbReference type="HAMAP" id="MF_00518">
    <property type="entry name" value="Deacylase_Dtd"/>
    <property type="match status" value="1"/>
</dbReference>
<comment type="subunit">
    <text evidence="4">Homodimer.</text>
</comment>
<comment type="catalytic activity">
    <reaction evidence="4">
        <text>glycyl-tRNA(Ala) + H2O = tRNA(Ala) + glycine + H(+)</text>
        <dbReference type="Rhea" id="RHEA:53744"/>
        <dbReference type="Rhea" id="RHEA-COMP:9657"/>
        <dbReference type="Rhea" id="RHEA-COMP:13640"/>
        <dbReference type="ChEBI" id="CHEBI:15377"/>
        <dbReference type="ChEBI" id="CHEBI:15378"/>
        <dbReference type="ChEBI" id="CHEBI:57305"/>
        <dbReference type="ChEBI" id="CHEBI:78442"/>
        <dbReference type="ChEBI" id="CHEBI:78522"/>
    </reaction>
</comment>
<feature type="short sequence motif" description="Gly-cisPro motif, important for rejection of L-amino acids" evidence="4">
    <location>
        <begin position="150"/>
        <end position="151"/>
    </location>
</feature>
<dbReference type="EMBL" id="UFWZ01000001">
    <property type="protein sequence ID" value="SUY47393.1"/>
    <property type="molecule type" value="Genomic_DNA"/>
</dbReference>
<keyword evidence="4" id="KW-0694">RNA-binding</keyword>
<dbReference type="GO" id="GO:0043908">
    <property type="term" value="F:Ser(Gly)-tRNA(Ala) hydrolase activity"/>
    <property type="evidence" value="ECO:0007669"/>
    <property type="project" value="UniProtKB-UniRule"/>
</dbReference>
<comment type="similarity">
    <text evidence="1 4">Belongs to the DTD family.</text>
</comment>
<gene>
    <name evidence="4 5" type="primary">dtd</name>
    <name evidence="5" type="ORF">NCTC9836_01724</name>
</gene>
<dbReference type="AlphaFoldDB" id="A0A381J8R5"/>
<dbReference type="GO" id="GO:0106026">
    <property type="term" value="F:Gly-tRNA(Ala) deacylase activity"/>
    <property type="evidence" value="ECO:0007669"/>
    <property type="project" value="UniProtKB-UniRule"/>
</dbReference>
<dbReference type="GO" id="GO:0019478">
    <property type="term" value="P:D-amino acid catabolic process"/>
    <property type="evidence" value="ECO:0007669"/>
    <property type="project" value="UniProtKB-UniRule"/>
</dbReference>
<dbReference type="EC" id="3.1.1.96" evidence="4"/>
<dbReference type="CDD" id="cd00563">
    <property type="entry name" value="Dtyr_deacylase"/>
    <property type="match status" value="1"/>
</dbReference>
<evidence type="ECO:0000313" key="6">
    <source>
        <dbReference type="Proteomes" id="UP000254664"/>
    </source>
</evidence>
<dbReference type="InterPro" id="IPR023509">
    <property type="entry name" value="DTD-like_sf"/>
</dbReference>
<evidence type="ECO:0000313" key="5">
    <source>
        <dbReference type="EMBL" id="SUY47393.1"/>
    </source>
</evidence>
<comment type="catalytic activity">
    <reaction evidence="4">
        <text>a D-aminoacyl-tRNA + H2O = a tRNA + a D-alpha-amino acid + H(+)</text>
        <dbReference type="Rhea" id="RHEA:13953"/>
        <dbReference type="Rhea" id="RHEA-COMP:10123"/>
        <dbReference type="Rhea" id="RHEA-COMP:10124"/>
        <dbReference type="ChEBI" id="CHEBI:15377"/>
        <dbReference type="ChEBI" id="CHEBI:15378"/>
        <dbReference type="ChEBI" id="CHEBI:59871"/>
        <dbReference type="ChEBI" id="CHEBI:78442"/>
        <dbReference type="ChEBI" id="CHEBI:79333"/>
        <dbReference type="EC" id="3.1.1.96"/>
    </reaction>
</comment>
<dbReference type="PANTHER" id="PTHR10472:SF5">
    <property type="entry name" value="D-AMINOACYL-TRNA DEACYLASE 1"/>
    <property type="match status" value="1"/>
</dbReference>
<keyword evidence="6" id="KW-1185">Reference proteome</keyword>
<evidence type="ECO:0000256" key="2">
    <source>
        <dbReference type="ARBA" id="ARBA00022555"/>
    </source>
</evidence>
<dbReference type="InterPro" id="IPR003732">
    <property type="entry name" value="Daa-tRNA_deacyls_DTD"/>
</dbReference>
<organism evidence="5 6">
    <name type="scientific">Clostridium putrefaciens</name>
    <dbReference type="NCBI Taxonomy" id="99675"/>
    <lineage>
        <taxon>Bacteria</taxon>
        <taxon>Bacillati</taxon>
        <taxon>Bacillota</taxon>
        <taxon>Clostridia</taxon>
        <taxon>Eubacteriales</taxon>
        <taxon>Clostridiaceae</taxon>
        <taxon>Clostridium</taxon>
    </lineage>
</organism>
<dbReference type="FunFam" id="3.50.80.10:FF:000001">
    <property type="entry name" value="D-aminoacyl-tRNA deacylase"/>
    <property type="match status" value="1"/>
</dbReference>
<dbReference type="GO" id="GO:0005737">
    <property type="term" value="C:cytoplasm"/>
    <property type="evidence" value="ECO:0007669"/>
    <property type="project" value="UniProtKB-SubCell"/>
</dbReference>
<accession>A0A381J8R5</accession>
<name>A0A381J8R5_9CLOT</name>
<evidence type="ECO:0000256" key="1">
    <source>
        <dbReference type="ARBA" id="ARBA00009673"/>
    </source>
</evidence>
<keyword evidence="2 4" id="KW-0820">tRNA-binding</keyword>
<keyword evidence="3 4" id="KW-0378">Hydrolase</keyword>
<evidence type="ECO:0000256" key="3">
    <source>
        <dbReference type="ARBA" id="ARBA00022801"/>
    </source>
</evidence>
<dbReference type="Proteomes" id="UP000254664">
    <property type="component" value="Unassembled WGS sequence"/>
</dbReference>
<dbReference type="NCBIfam" id="TIGR00256">
    <property type="entry name" value="D-aminoacyl-tRNA deacylase"/>
    <property type="match status" value="1"/>
</dbReference>
<keyword evidence="4" id="KW-0963">Cytoplasm</keyword>
<reference evidence="5 6" key="1">
    <citation type="submission" date="2018-06" db="EMBL/GenBank/DDBJ databases">
        <authorList>
            <consortium name="Pathogen Informatics"/>
            <person name="Doyle S."/>
        </authorList>
    </citation>
    <scope>NUCLEOTIDE SEQUENCE [LARGE SCALE GENOMIC DNA]</scope>
    <source>
        <strain evidence="5 6">NCTC9836</strain>
    </source>
</reference>
<dbReference type="Pfam" id="PF02580">
    <property type="entry name" value="Tyr_Deacylase"/>
    <property type="match status" value="1"/>
</dbReference>
<sequence>MKYIEKNTKEVNALRAVVQRVTSSSVSVDGKIISNINMGLNVLLGISIDDTIEDAKYLKDKISNLRIFEDENGKLNKSLMEVKGDILIISQFTLYGDCTRGRRPSFIKALSGKEAEKLYEYFISLFKEEDLNVGTGIFGADMKVSIENDGPVTLILESKKTF</sequence>
<comment type="subcellular location">
    <subcellularLocation>
        <location evidence="4">Cytoplasm</location>
    </subcellularLocation>
</comment>
<dbReference type="EC" id="3.1.1.-" evidence="4"/>
<dbReference type="GO" id="GO:0051500">
    <property type="term" value="F:D-tyrosyl-tRNA(Tyr) deacylase activity"/>
    <property type="evidence" value="ECO:0007669"/>
    <property type="project" value="TreeGrafter"/>
</dbReference>
<dbReference type="PANTHER" id="PTHR10472">
    <property type="entry name" value="D-TYROSYL-TRNA TYR DEACYLASE"/>
    <property type="match status" value="1"/>
</dbReference>
<protein>
    <recommendedName>
        <fullName evidence="4">D-aminoacyl-tRNA deacylase</fullName>
        <shortName evidence="4">DTD</shortName>
        <ecNumber evidence="4">3.1.1.96</ecNumber>
    </recommendedName>
    <alternativeName>
        <fullName evidence="4">Gly-tRNA(Ala) deacylase</fullName>
        <ecNumber evidence="4">3.1.1.-</ecNumber>
    </alternativeName>
</protein>
<comment type="domain">
    <text evidence="4">A Gly-cisPro motif from one monomer fits into the active site of the other monomer to allow specific chiral rejection of L-amino acids.</text>
</comment>
<dbReference type="SUPFAM" id="SSF69500">
    <property type="entry name" value="DTD-like"/>
    <property type="match status" value="1"/>
</dbReference>
<comment type="function">
    <text evidence="4">An aminoacyl-tRNA editing enzyme that deacylates mischarged D-aminoacyl-tRNAs. Also deacylates mischarged glycyl-tRNA(Ala), protecting cells against glycine mischarging by AlaRS. Acts via tRNA-based rather than protein-based catalysis; rejects L-amino acids rather than detecting D-amino acids in the active site. By recycling D-aminoacyl-tRNA to D-amino acids and free tRNA molecules, this enzyme counteracts the toxicity associated with the formation of D-aminoacyl-tRNA entities in vivo and helps enforce protein L-homochirality.</text>
</comment>
<proteinExistence type="inferred from homology"/>
<dbReference type="GO" id="GO:0000049">
    <property type="term" value="F:tRNA binding"/>
    <property type="evidence" value="ECO:0007669"/>
    <property type="project" value="UniProtKB-UniRule"/>
</dbReference>
<dbReference type="Gene3D" id="3.50.80.10">
    <property type="entry name" value="D-tyrosyl-tRNA(Tyr) deacylase"/>
    <property type="match status" value="1"/>
</dbReference>